<dbReference type="UniPathway" id="UPA00275"/>
<evidence type="ECO:0000313" key="12">
    <source>
        <dbReference type="EMBL" id="AVJ28179.1"/>
    </source>
</evidence>
<keyword evidence="4" id="KW-0686">Riboflavin biosynthesis</keyword>
<dbReference type="InterPro" id="IPR000926">
    <property type="entry name" value="RibA"/>
</dbReference>
<name>A0A2S0I810_9BURK</name>
<dbReference type="GO" id="GO:0005829">
    <property type="term" value="C:cytosol"/>
    <property type="evidence" value="ECO:0007669"/>
    <property type="project" value="TreeGrafter"/>
</dbReference>
<keyword evidence="6" id="KW-0547">Nucleotide-binding</keyword>
<dbReference type="PANTHER" id="PTHR21327:SF18">
    <property type="entry name" value="3,4-DIHYDROXY-2-BUTANONE 4-PHOSPHATE SYNTHASE"/>
    <property type="match status" value="1"/>
</dbReference>
<keyword evidence="8" id="KW-0862">Zinc</keyword>
<feature type="domain" description="GTP cyclohydrolase II" evidence="11">
    <location>
        <begin position="37"/>
        <end position="181"/>
    </location>
</feature>
<keyword evidence="7 12" id="KW-0378">Hydrolase</keyword>
<evidence type="ECO:0000256" key="10">
    <source>
        <dbReference type="ARBA" id="ARBA00049295"/>
    </source>
</evidence>
<dbReference type="EC" id="3.5.4.25" evidence="3"/>
<evidence type="ECO:0000256" key="5">
    <source>
        <dbReference type="ARBA" id="ARBA00022723"/>
    </source>
</evidence>
<evidence type="ECO:0000256" key="3">
    <source>
        <dbReference type="ARBA" id="ARBA00012762"/>
    </source>
</evidence>
<dbReference type="PANTHER" id="PTHR21327">
    <property type="entry name" value="GTP CYCLOHYDROLASE II-RELATED"/>
    <property type="match status" value="1"/>
</dbReference>
<evidence type="ECO:0000256" key="9">
    <source>
        <dbReference type="ARBA" id="ARBA00023134"/>
    </source>
</evidence>
<dbReference type="InterPro" id="IPR032677">
    <property type="entry name" value="GTP_cyclohydro_II"/>
</dbReference>
<organism evidence="12 13">
    <name type="scientific">Achromobacter spanius</name>
    <dbReference type="NCBI Taxonomy" id="217203"/>
    <lineage>
        <taxon>Bacteria</taxon>
        <taxon>Pseudomonadati</taxon>
        <taxon>Pseudomonadota</taxon>
        <taxon>Betaproteobacteria</taxon>
        <taxon>Burkholderiales</taxon>
        <taxon>Alcaligenaceae</taxon>
        <taxon>Achromobacter</taxon>
    </lineage>
</organism>
<dbReference type="GO" id="GO:0003935">
    <property type="term" value="F:GTP cyclohydrolase II activity"/>
    <property type="evidence" value="ECO:0007669"/>
    <property type="project" value="UniProtKB-EC"/>
</dbReference>
<protein>
    <recommendedName>
        <fullName evidence="3">GTP cyclohydrolase II</fullName>
        <ecNumber evidence="3">3.5.4.25</ecNumber>
    </recommendedName>
</protein>
<dbReference type="AlphaFoldDB" id="A0A2S0I810"/>
<keyword evidence="9" id="KW-0342">GTP-binding</keyword>
<proteinExistence type="predicted"/>
<dbReference type="NCBIfam" id="NF001591">
    <property type="entry name" value="PRK00393.1"/>
    <property type="match status" value="1"/>
</dbReference>
<keyword evidence="5" id="KW-0479">Metal-binding</keyword>
<evidence type="ECO:0000256" key="8">
    <source>
        <dbReference type="ARBA" id="ARBA00022833"/>
    </source>
</evidence>
<dbReference type="Gene3D" id="3.40.50.10990">
    <property type="entry name" value="GTP cyclohydrolase II"/>
    <property type="match status" value="1"/>
</dbReference>
<dbReference type="CDD" id="cd00641">
    <property type="entry name" value="GTP_cyclohydro2"/>
    <property type="match status" value="1"/>
</dbReference>
<gene>
    <name evidence="12" type="ORF">CLM73_14245</name>
</gene>
<evidence type="ECO:0000256" key="7">
    <source>
        <dbReference type="ARBA" id="ARBA00022801"/>
    </source>
</evidence>
<evidence type="ECO:0000256" key="6">
    <source>
        <dbReference type="ARBA" id="ARBA00022741"/>
    </source>
</evidence>
<evidence type="ECO:0000256" key="2">
    <source>
        <dbReference type="ARBA" id="ARBA00004853"/>
    </source>
</evidence>
<comment type="cofactor">
    <cofactor evidence="1">
        <name>Zn(2+)</name>
        <dbReference type="ChEBI" id="CHEBI:29105"/>
    </cofactor>
</comment>
<dbReference type="Proteomes" id="UP000239477">
    <property type="component" value="Chromosome"/>
</dbReference>
<dbReference type="EMBL" id="CP023270">
    <property type="protein sequence ID" value="AVJ28179.1"/>
    <property type="molecule type" value="Genomic_DNA"/>
</dbReference>
<dbReference type="InterPro" id="IPR036144">
    <property type="entry name" value="RibA-like_sf"/>
</dbReference>
<comment type="catalytic activity">
    <reaction evidence="10">
        <text>GTP + 4 H2O = 2,5-diamino-6-hydroxy-4-(5-phosphoribosylamino)-pyrimidine + formate + 2 phosphate + 3 H(+)</text>
        <dbReference type="Rhea" id="RHEA:23704"/>
        <dbReference type="ChEBI" id="CHEBI:15377"/>
        <dbReference type="ChEBI" id="CHEBI:15378"/>
        <dbReference type="ChEBI" id="CHEBI:15740"/>
        <dbReference type="ChEBI" id="CHEBI:37565"/>
        <dbReference type="ChEBI" id="CHEBI:43474"/>
        <dbReference type="ChEBI" id="CHEBI:58614"/>
        <dbReference type="EC" id="3.5.4.25"/>
    </reaction>
</comment>
<evidence type="ECO:0000313" key="13">
    <source>
        <dbReference type="Proteomes" id="UP000239477"/>
    </source>
</evidence>
<dbReference type="GO" id="GO:0046872">
    <property type="term" value="F:metal ion binding"/>
    <property type="evidence" value="ECO:0007669"/>
    <property type="project" value="UniProtKB-KW"/>
</dbReference>
<evidence type="ECO:0000256" key="1">
    <source>
        <dbReference type="ARBA" id="ARBA00001947"/>
    </source>
</evidence>
<dbReference type="Pfam" id="PF00925">
    <property type="entry name" value="GTP_cyclohydro2"/>
    <property type="match status" value="1"/>
</dbReference>
<sequence length="215" mass="23812">MNPVTPPAAVQLPEATIRATVRLPIRLADGSEAQALAYSFHGLADARDHLALKFGQPGPQPLVRLHSECMTGDVFGSLRCDCGPQLQEALRLMSQEGGYLLYLRQEGRGIGLYSKIDAYRLQELGYDTYTANLELGHGLDDRDYTPAAQMLRALGVDNLELLTNNPDKRTQLEHMGIRVSGCRLTGVYPNEHNKGYLLAKALRTQHRIELGQTEE</sequence>
<dbReference type="GO" id="GO:0005525">
    <property type="term" value="F:GTP binding"/>
    <property type="evidence" value="ECO:0007669"/>
    <property type="project" value="UniProtKB-KW"/>
</dbReference>
<keyword evidence="13" id="KW-1185">Reference proteome</keyword>
<comment type="pathway">
    <text evidence="2">Cofactor biosynthesis; riboflavin biosynthesis; 5-amino-6-(D-ribitylamino)uracil from GTP: step 1/4.</text>
</comment>
<evidence type="ECO:0000259" key="11">
    <source>
        <dbReference type="Pfam" id="PF00925"/>
    </source>
</evidence>
<evidence type="ECO:0000256" key="4">
    <source>
        <dbReference type="ARBA" id="ARBA00022619"/>
    </source>
</evidence>
<dbReference type="SUPFAM" id="SSF142695">
    <property type="entry name" value="RibA-like"/>
    <property type="match status" value="1"/>
</dbReference>
<accession>A0A2S0I810</accession>
<reference evidence="12 13" key="1">
    <citation type="submission" date="2017-09" db="EMBL/GenBank/DDBJ databases">
        <title>Genomic, metabolic, and phenotypic characteristics of bacterial isolates from the natural microbiome of the model nematode Caenorhabditis elegans.</title>
        <authorList>
            <person name="Zimmermann J."/>
            <person name="Obeng N."/>
            <person name="Yang W."/>
            <person name="Obeng O."/>
            <person name="Kissoyan K."/>
            <person name="Pees B."/>
            <person name="Dirksen P."/>
            <person name="Hoppner M."/>
            <person name="Franke A."/>
            <person name="Rosenstiel P."/>
            <person name="Leippe M."/>
            <person name="Dierking K."/>
            <person name="Kaleta C."/>
            <person name="Schulenburg H."/>
        </authorList>
    </citation>
    <scope>NUCLEOTIDE SEQUENCE [LARGE SCALE GENOMIC DNA]</scope>
    <source>
        <strain evidence="12 13">MYb73</strain>
    </source>
</reference>
<dbReference type="GO" id="GO:0009231">
    <property type="term" value="P:riboflavin biosynthetic process"/>
    <property type="evidence" value="ECO:0007669"/>
    <property type="project" value="UniProtKB-UniPathway"/>
</dbReference>